<evidence type="ECO:0000313" key="3">
    <source>
        <dbReference type="Proteomes" id="UP000279457"/>
    </source>
</evidence>
<gene>
    <name evidence="2" type="ORF">EB241_20935</name>
</gene>
<dbReference type="OrthoDB" id="8653499at2"/>
<accession>A0A3N6TMC8</accession>
<dbReference type="RefSeq" id="WP_124234897.1">
    <property type="nucleotide sequence ID" value="NZ_RHHM01000025.1"/>
</dbReference>
<proteinExistence type="predicted"/>
<organism evidence="2 3">
    <name type="scientific">Erwinia psidii</name>
    <dbReference type="NCBI Taxonomy" id="69224"/>
    <lineage>
        <taxon>Bacteria</taxon>
        <taxon>Pseudomonadati</taxon>
        <taxon>Pseudomonadota</taxon>
        <taxon>Gammaproteobacteria</taxon>
        <taxon>Enterobacterales</taxon>
        <taxon>Erwiniaceae</taxon>
        <taxon>Erwinia</taxon>
    </lineage>
</organism>
<dbReference type="AlphaFoldDB" id="A0A3N6TMC8"/>
<evidence type="ECO:0000313" key="2">
    <source>
        <dbReference type="EMBL" id="RQM36372.1"/>
    </source>
</evidence>
<protein>
    <submittedName>
        <fullName evidence="2">Uncharacterized protein</fullName>
    </submittedName>
</protein>
<keyword evidence="3" id="KW-1185">Reference proteome</keyword>
<name>A0A3N6TMC8_9GAMM</name>
<keyword evidence="1" id="KW-0732">Signal</keyword>
<feature type="chain" id="PRO_5018235632" evidence="1">
    <location>
        <begin position="19"/>
        <end position="248"/>
    </location>
</feature>
<sequence>MKKVIIALSILFSSYVLASDIKPVPFVGVKTESVEYSAICNSVKKYCGENEQAKIWKEKNNPSEIFLTTSSRVLVKIKNDAGAGYLVSQVWDFSNYAMKDGFDDDGEDLSDGGINIFPALYPLSKTQNAVALVQKWSTSYSGGGKEMDLADFIMLNEDGTYKTVFSKIPFYSKEQIRACFTDSDYAKKLHCSDESWSILNISIIDNGAEFYSWEFITKSYGWPSFVEQSQMKKSIDKKKLYPFENTGE</sequence>
<feature type="signal peptide" evidence="1">
    <location>
        <begin position="1"/>
        <end position="18"/>
    </location>
</feature>
<reference evidence="2 3" key="1">
    <citation type="submission" date="2018-10" db="EMBL/GenBank/DDBJ databases">
        <title>Draft genome sequence for the type isolate of Erwinia psidii, agent causal of bacterial blight in guava (Psidium guajava) and wilt and die-back of Eucalyptus spp.</title>
        <authorList>
            <person name="Hermenegildo P.S."/>
            <person name="Santos S.A."/>
            <person name="Guimaraes L.M.S."/>
            <person name="Vidigal P.M.P."/>
            <person name="Pereira I.C."/>
            <person name="Badel J.L."/>
            <person name="Alfenas-Zerbini P."/>
            <person name="Ferreira M.A.S.V."/>
            <person name="Alfenas A.C."/>
        </authorList>
    </citation>
    <scope>NUCLEOTIDE SEQUENCE [LARGE SCALE GENOMIC DNA]</scope>
    <source>
        <strain evidence="2 3">IBSBF 435</strain>
    </source>
</reference>
<dbReference type="EMBL" id="RHHM01000025">
    <property type="protein sequence ID" value="RQM36372.1"/>
    <property type="molecule type" value="Genomic_DNA"/>
</dbReference>
<comment type="caution">
    <text evidence="2">The sequence shown here is derived from an EMBL/GenBank/DDBJ whole genome shotgun (WGS) entry which is preliminary data.</text>
</comment>
<dbReference type="Proteomes" id="UP000279457">
    <property type="component" value="Unassembled WGS sequence"/>
</dbReference>
<evidence type="ECO:0000256" key="1">
    <source>
        <dbReference type="SAM" id="SignalP"/>
    </source>
</evidence>